<dbReference type="PANTHER" id="PTHR30055">
    <property type="entry name" value="HTH-TYPE TRANSCRIPTIONAL REGULATOR RUTR"/>
    <property type="match status" value="1"/>
</dbReference>
<protein>
    <submittedName>
        <fullName evidence="4">TetR/AcrR family transcriptional regulator</fullName>
    </submittedName>
</protein>
<accession>A0ABW4PA93</accession>
<dbReference type="PANTHER" id="PTHR30055:SF200">
    <property type="entry name" value="HTH-TYPE TRANSCRIPTIONAL REPRESSOR BDCR"/>
    <property type="match status" value="1"/>
</dbReference>
<evidence type="ECO:0000256" key="1">
    <source>
        <dbReference type="ARBA" id="ARBA00023125"/>
    </source>
</evidence>
<dbReference type="Gene3D" id="1.10.357.10">
    <property type="entry name" value="Tetracycline Repressor, domain 2"/>
    <property type="match status" value="1"/>
</dbReference>
<sequence length="182" mass="19195">MTGRTDWLTGTPRREAATDRILTAAAAVLAERGFDAVTVDAVVDRAGCSRATLYRYLGGRQAILDGVIARAATEVADRVSAAVDGLDGADRVVEAILVSVGAVRSNPALGTWFTGSRSRTVDDYLASSTQLGALSATLTGLGGDEAGSRWIVRVVLTLLTWPLPDAETERETVRRFVAPAFS</sequence>
<dbReference type="InterPro" id="IPR009057">
    <property type="entry name" value="Homeodomain-like_sf"/>
</dbReference>
<proteinExistence type="predicted"/>
<dbReference type="SUPFAM" id="SSF46689">
    <property type="entry name" value="Homeodomain-like"/>
    <property type="match status" value="1"/>
</dbReference>
<dbReference type="Proteomes" id="UP001597286">
    <property type="component" value="Unassembled WGS sequence"/>
</dbReference>
<keyword evidence="1 2" id="KW-0238">DNA-binding</keyword>
<dbReference type="EMBL" id="JBHUFB010000020">
    <property type="protein sequence ID" value="MFD1815438.1"/>
    <property type="molecule type" value="Genomic_DNA"/>
</dbReference>
<evidence type="ECO:0000259" key="3">
    <source>
        <dbReference type="PROSITE" id="PS50977"/>
    </source>
</evidence>
<feature type="DNA-binding region" description="H-T-H motif" evidence="2">
    <location>
        <begin position="38"/>
        <end position="57"/>
    </location>
</feature>
<dbReference type="RefSeq" id="WP_378487864.1">
    <property type="nucleotide sequence ID" value="NZ_JBHUFB010000020.1"/>
</dbReference>
<keyword evidence="5" id="KW-1185">Reference proteome</keyword>
<evidence type="ECO:0000256" key="2">
    <source>
        <dbReference type="PROSITE-ProRule" id="PRU00335"/>
    </source>
</evidence>
<evidence type="ECO:0000313" key="5">
    <source>
        <dbReference type="Proteomes" id="UP001597286"/>
    </source>
</evidence>
<dbReference type="InterPro" id="IPR001647">
    <property type="entry name" value="HTH_TetR"/>
</dbReference>
<dbReference type="InterPro" id="IPR050109">
    <property type="entry name" value="HTH-type_TetR-like_transc_reg"/>
</dbReference>
<reference evidence="5" key="1">
    <citation type="journal article" date="2019" name="Int. J. Syst. Evol. Microbiol.">
        <title>The Global Catalogue of Microorganisms (GCM) 10K type strain sequencing project: providing services to taxonomists for standard genome sequencing and annotation.</title>
        <authorList>
            <consortium name="The Broad Institute Genomics Platform"/>
            <consortium name="The Broad Institute Genome Sequencing Center for Infectious Disease"/>
            <person name="Wu L."/>
            <person name="Ma J."/>
        </authorList>
    </citation>
    <scope>NUCLEOTIDE SEQUENCE [LARGE SCALE GENOMIC DNA]</scope>
    <source>
        <strain evidence="5">DT72</strain>
    </source>
</reference>
<dbReference type="Pfam" id="PF00440">
    <property type="entry name" value="TetR_N"/>
    <property type="match status" value="1"/>
</dbReference>
<dbReference type="PRINTS" id="PR00455">
    <property type="entry name" value="HTHTETR"/>
</dbReference>
<evidence type="ECO:0000313" key="4">
    <source>
        <dbReference type="EMBL" id="MFD1815438.1"/>
    </source>
</evidence>
<comment type="caution">
    <text evidence="4">The sequence shown here is derived from an EMBL/GenBank/DDBJ whole genome shotgun (WGS) entry which is preliminary data.</text>
</comment>
<feature type="domain" description="HTH tetR-type" evidence="3">
    <location>
        <begin position="15"/>
        <end position="75"/>
    </location>
</feature>
<name>A0ABW4PA93_9NOCA</name>
<dbReference type="PROSITE" id="PS50977">
    <property type="entry name" value="HTH_TETR_2"/>
    <property type="match status" value="1"/>
</dbReference>
<gene>
    <name evidence="4" type="ORF">ACFSJG_24730</name>
</gene>
<organism evidence="4 5">
    <name type="scientific">Rhodococcus gannanensis</name>
    <dbReference type="NCBI Taxonomy" id="1960308"/>
    <lineage>
        <taxon>Bacteria</taxon>
        <taxon>Bacillati</taxon>
        <taxon>Actinomycetota</taxon>
        <taxon>Actinomycetes</taxon>
        <taxon>Mycobacteriales</taxon>
        <taxon>Nocardiaceae</taxon>
        <taxon>Rhodococcus</taxon>
    </lineage>
</organism>